<reference evidence="3 4" key="1">
    <citation type="submission" date="2019-12" db="EMBL/GenBank/DDBJ databases">
        <title>Comparative genomics gives insights into the taxonomy of the Azoarcus-Aromatoleum group and reveals separate origins of nif in the plant-associated Azoarcus and non-plant-associated Aromatoleum sub-groups.</title>
        <authorList>
            <person name="Lafos M."/>
            <person name="Maluk M."/>
            <person name="Batista M."/>
            <person name="Junghare M."/>
            <person name="Carmona M."/>
            <person name="Faoro H."/>
            <person name="Cruz L.M."/>
            <person name="Battistoni F."/>
            <person name="De Souza E."/>
            <person name="Pedrosa F."/>
            <person name="Chen W.-M."/>
            <person name="Poole P.S."/>
            <person name="Dixon R.A."/>
            <person name="James E.K."/>
        </authorList>
    </citation>
    <scope>NUCLEOTIDE SEQUENCE [LARGE SCALE GENOMIC DNA]</scope>
    <source>
        <strain evidence="3 4">22Lin</strain>
    </source>
</reference>
<gene>
    <name evidence="3" type="ORF">GPA25_18990</name>
</gene>
<dbReference type="NCBIfam" id="TIGR03748">
    <property type="entry name" value="conj_PilL"/>
    <property type="match status" value="1"/>
</dbReference>
<evidence type="ECO:0000256" key="1">
    <source>
        <dbReference type="SAM" id="MobiDB-lite"/>
    </source>
</evidence>
<dbReference type="Proteomes" id="UP000648984">
    <property type="component" value="Unassembled WGS sequence"/>
</dbReference>
<feature type="region of interest" description="Disordered" evidence="1">
    <location>
        <begin position="135"/>
        <end position="171"/>
    </location>
</feature>
<keyword evidence="4" id="KW-1185">Reference proteome</keyword>
<keyword evidence="2" id="KW-0732">Signal</keyword>
<evidence type="ECO:0000313" key="4">
    <source>
        <dbReference type="Proteomes" id="UP000648984"/>
    </source>
</evidence>
<evidence type="ECO:0000313" key="3">
    <source>
        <dbReference type="EMBL" id="NMG76844.1"/>
    </source>
</evidence>
<name>A0ABX1QHZ1_9RHOO</name>
<feature type="chain" id="PRO_5046443176" evidence="2">
    <location>
        <begin position="19"/>
        <end position="171"/>
    </location>
</feature>
<dbReference type="RefSeq" id="WP_169261977.1">
    <property type="nucleotide sequence ID" value="NZ_WTVQ01000042.1"/>
</dbReference>
<dbReference type="EMBL" id="WTVQ01000042">
    <property type="protein sequence ID" value="NMG76844.1"/>
    <property type="molecule type" value="Genomic_DNA"/>
</dbReference>
<sequence>MHRIVAIALLLTVGSSWAAASSDEVRLARYTTTSITLEASELNPLAAIAIVRFPRDHVRTVGDAVDYLLLRTGYRLESVDSAARKIFSLPLPEAHRELGPYRALTILELLVGEAYKVDASPVHRTLAIRLHPFDRPAPLSDPRSEPASAESGAATFDGGANLPVVTSEPPQ</sequence>
<comment type="caution">
    <text evidence="3">The sequence shown here is derived from an EMBL/GenBank/DDBJ whole genome shotgun (WGS) entry which is preliminary data.</text>
</comment>
<protein>
    <submittedName>
        <fullName evidence="3">Uncharacterized protein</fullName>
    </submittedName>
</protein>
<dbReference type="InterPro" id="IPR022260">
    <property type="entry name" value="Integr_conj_element_PilL"/>
</dbReference>
<accession>A0ABX1QHZ1</accession>
<evidence type="ECO:0000256" key="2">
    <source>
        <dbReference type="SAM" id="SignalP"/>
    </source>
</evidence>
<proteinExistence type="predicted"/>
<feature type="signal peptide" evidence="2">
    <location>
        <begin position="1"/>
        <end position="18"/>
    </location>
</feature>
<organism evidence="3 4">
    <name type="scientific">Aromatoleum diolicum</name>
    <dbReference type="NCBI Taxonomy" id="75796"/>
    <lineage>
        <taxon>Bacteria</taxon>
        <taxon>Pseudomonadati</taxon>
        <taxon>Pseudomonadota</taxon>
        <taxon>Betaproteobacteria</taxon>
        <taxon>Rhodocyclales</taxon>
        <taxon>Rhodocyclaceae</taxon>
        <taxon>Aromatoleum</taxon>
    </lineage>
</organism>